<dbReference type="Gene3D" id="3.40.50.300">
    <property type="entry name" value="P-loop containing nucleotide triphosphate hydrolases"/>
    <property type="match status" value="1"/>
</dbReference>
<dbReference type="AlphaFoldDB" id="D6GUR5"/>
<sequence>MEISVKNVVKTFDGKLVLDSISFDVNGTGIVGYLGPNGAGKTTTFKILTNLAKADSGEVRINGIDTKDYRKALLNVSSLVGNPEPYDDMTIKEFLEFIGGIRSMSRKKVEERISVLKKDLALDDLNKNCGVLSKGNKQRVVIAAVLLPDTDILLLDEPTNGLDPVEAYDIKRILKKIGKKKLILLSSHIMEEVKELCRDIIVIDNGRIIAYGKTKSIERKFGKGRGLERAYINLVMGKHEN</sequence>
<dbReference type="SUPFAM" id="SSF52540">
    <property type="entry name" value="P-loop containing nucleoside triphosphate hydrolases"/>
    <property type="match status" value="1"/>
</dbReference>
<dbReference type="SMART" id="SM00382">
    <property type="entry name" value="AAA"/>
    <property type="match status" value="1"/>
</dbReference>
<reference evidence="6 7" key="1">
    <citation type="journal article" date="2010" name="Proc. Natl. Acad. Sci. U.S.A.">
        <title>Enigmatic, ultrasmall, uncultivated Archaea.</title>
        <authorList>
            <person name="Baker B.J."/>
            <person name="Comolli L.R."/>
            <person name="Dick G.J."/>
            <person name="Hauser L.J."/>
            <person name="Hyatt D."/>
            <person name="Dill B.D."/>
            <person name="Land M.L."/>
            <person name="Verberkmoes N.C."/>
            <person name="Hettich R.L."/>
            <person name="Banfield J.F."/>
        </authorList>
    </citation>
    <scope>NUCLEOTIDE SEQUENCE [LARGE SCALE GENOMIC DNA]</scope>
</reference>
<dbReference type="InterPro" id="IPR027417">
    <property type="entry name" value="P-loop_NTPase"/>
</dbReference>
<gene>
    <name evidence="6" type="ORF">BJBARM5_0211</name>
</gene>
<organism evidence="6 7">
    <name type="scientific">Candidatus Parvarchaeum acidophilus ARMAN-5</name>
    <dbReference type="NCBI Taxonomy" id="662762"/>
    <lineage>
        <taxon>Archaea</taxon>
        <taxon>Candidatus Parvarchaeota</taxon>
        <taxon>Candidatus Parvarchaeum</taxon>
    </lineage>
</organism>
<evidence type="ECO:0000256" key="3">
    <source>
        <dbReference type="ARBA" id="ARBA00022741"/>
    </source>
</evidence>
<dbReference type="InterPro" id="IPR003439">
    <property type="entry name" value="ABC_transporter-like_ATP-bd"/>
</dbReference>
<feature type="domain" description="ABC transporter" evidence="5">
    <location>
        <begin position="3"/>
        <end position="230"/>
    </location>
</feature>
<name>D6GUR5_PARA5</name>
<evidence type="ECO:0000313" key="6">
    <source>
        <dbReference type="EMBL" id="EFD93055.1"/>
    </source>
</evidence>
<proteinExistence type="inferred from homology"/>
<evidence type="ECO:0000313" key="7">
    <source>
        <dbReference type="Proteomes" id="UP000009376"/>
    </source>
</evidence>
<keyword evidence="2" id="KW-0813">Transport</keyword>
<dbReference type="GO" id="GO:0016887">
    <property type="term" value="F:ATP hydrolysis activity"/>
    <property type="evidence" value="ECO:0007669"/>
    <property type="project" value="InterPro"/>
</dbReference>
<comment type="similarity">
    <text evidence="1">Belongs to the ABC transporter superfamily.</text>
</comment>
<evidence type="ECO:0000259" key="5">
    <source>
        <dbReference type="PROSITE" id="PS50893"/>
    </source>
</evidence>
<dbReference type="InterPro" id="IPR017871">
    <property type="entry name" value="ABC_transporter-like_CS"/>
</dbReference>
<accession>D6GUR5</accession>
<dbReference type="InterPro" id="IPR003593">
    <property type="entry name" value="AAA+_ATPase"/>
</dbReference>
<keyword evidence="3" id="KW-0547">Nucleotide-binding</keyword>
<dbReference type="CDD" id="cd03230">
    <property type="entry name" value="ABC_DR_subfamily_A"/>
    <property type="match status" value="1"/>
</dbReference>
<evidence type="ECO:0000256" key="4">
    <source>
        <dbReference type="ARBA" id="ARBA00022840"/>
    </source>
</evidence>
<dbReference type="PANTHER" id="PTHR42711:SF5">
    <property type="entry name" value="ABC TRANSPORTER ATP-BINDING PROTEIN NATA"/>
    <property type="match status" value="1"/>
</dbReference>
<dbReference type="PROSITE" id="PS00211">
    <property type="entry name" value="ABC_TRANSPORTER_1"/>
    <property type="match status" value="1"/>
</dbReference>
<dbReference type="GO" id="GO:0005524">
    <property type="term" value="F:ATP binding"/>
    <property type="evidence" value="ECO:0007669"/>
    <property type="project" value="UniProtKB-KW"/>
</dbReference>
<protein>
    <submittedName>
        <fullName evidence="6">ABC transporter related protein</fullName>
    </submittedName>
</protein>
<keyword evidence="4" id="KW-0067">ATP-binding</keyword>
<dbReference type="InterPro" id="IPR050763">
    <property type="entry name" value="ABC_transporter_ATP-binding"/>
</dbReference>
<dbReference type="Proteomes" id="UP000009376">
    <property type="component" value="Unassembled WGS sequence"/>
</dbReference>
<dbReference type="PROSITE" id="PS50893">
    <property type="entry name" value="ABC_TRANSPORTER_2"/>
    <property type="match status" value="1"/>
</dbReference>
<evidence type="ECO:0000256" key="1">
    <source>
        <dbReference type="ARBA" id="ARBA00005417"/>
    </source>
</evidence>
<evidence type="ECO:0000256" key="2">
    <source>
        <dbReference type="ARBA" id="ARBA00022448"/>
    </source>
</evidence>
<dbReference type="PANTHER" id="PTHR42711">
    <property type="entry name" value="ABC TRANSPORTER ATP-BINDING PROTEIN"/>
    <property type="match status" value="1"/>
</dbReference>
<dbReference type="EMBL" id="GG745547">
    <property type="protein sequence ID" value="EFD93055.1"/>
    <property type="molecule type" value="Genomic_DNA"/>
</dbReference>
<dbReference type="Pfam" id="PF00005">
    <property type="entry name" value="ABC_tran"/>
    <property type="match status" value="1"/>
</dbReference>